<dbReference type="EMBL" id="VSSQ01124564">
    <property type="protein sequence ID" value="MPN55390.1"/>
    <property type="molecule type" value="Genomic_DNA"/>
</dbReference>
<proteinExistence type="predicted"/>
<evidence type="ECO:0000313" key="2">
    <source>
        <dbReference type="EMBL" id="MPN55390.1"/>
    </source>
</evidence>
<sequence>MFTGWDQAFNQDNFSVFSVRVVVRDDLFHQHIFLIAGQQRFNVAHLQRLSGWQRRVSTDDAGSLVWRIATGTRLSDRLEDAQTNAFAFHCADHAKADAGQTDAGSGRDQHNNTGHGLSSFVTARFRRVTKQHRQLGWRCEIRRSDGSRLAR</sequence>
<protein>
    <submittedName>
        <fullName evidence="2">Uncharacterized protein</fullName>
    </submittedName>
</protein>
<feature type="region of interest" description="Disordered" evidence="1">
    <location>
        <begin position="97"/>
        <end position="116"/>
    </location>
</feature>
<dbReference type="AlphaFoldDB" id="A0A645IWW8"/>
<accession>A0A645IWW8</accession>
<organism evidence="2">
    <name type="scientific">bioreactor metagenome</name>
    <dbReference type="NCBI Taxonomy" id="1076179"/>
    <lineage>
        <taxon>unclassified sequences</taxon>
        <taxon>metagenomes</taxon>
        <taxon>ecological metagenomes</taxon>
    </lineage>
</organism>
<comment type="caution">
    <text evidence="2">The sequence shown here is derived from an EMBL/GenBank/DDBJ whole genome shotgun (WGS) entry which is preliminary data.</text>
</comment>
<gene>
    <name evidence="2" type="ORF">SDC9_203072</name>
</gene>
<reference evidence="2" key="1">
    <citation type="submission" date="2019-08" db="EMBL/GenBank/DDBJ databases">
        <authorList>
            <person name="Kucharzyk K."/>
            <person name="Murdoch R.W."/>
            <person name="Higgins S."/>
            <person name="Loffler F."/>
        </authorList>
    </citation>
    <scope>NUCLEOTIDE SEQUENCE</scope>
</reference>
<evidence type="ECO:0000256" key="1">
    <source>
        <dbReference type="SAM" id="MobiDB-lite"/>
    </source>
</evidence>
<name>A0A645IWW8_9ZZZZ</name>